<organism evidence="2 3">
    <name type="scientific">Giesbergeria sinuosa</name>
    <dbReference type="NCBI Taxonomy" id="80883"/>
    <lineage>
        <taxon>Bacteria</taxon>
        <taxon>Pseudomonadati</taxon>
        <taxon>Pseudomonadota</taxon>
        <taxon>Betaproteobacteria</taxon>
        <taxon>Burkholderiales</taxon>
        <taxon>Comamonadaceae</taxon>
        <taxon>Giesbergeria</taxon>
    </lineage>
</organism>
<dbReference type="GO" id="GO:0008168">
    <property type="term" value="F:methyltransferase activity"/>
    <property type="evidence" value="ECO:0007669"/>
    <property type="project" value="UniProtKB-KW"/>
</dbReference>
<dbReference type="GO" id="GO:0032259">
    <property type="term" value="P:methylation"/>
    <property type="evidence" value="ECO:0007669"/>
    <property type="project" value="UniProtKB-KW"/>
</dbReference>
<gene>
    <name evidence="2" type="ORF">ACFO6X_00345</name>
</gene>
<protein>
    <submittedName>
        <fullName evidence="2">FkbM family methyltransferase</fullName>
        <ecNumber evidence="2">2.1.1.-</ecNumber>
    </submittedName>
</protein>
<evidence type="ECO:0000313" key="3">
    <source>
        <dbReference type="Proteomes" id="UP001596001"/>
    </source>
</evidence>
<comment type="caution">
    <text evidence="2">The sequence shown here is derived from an EMBL/GenBank/DDBJ whole genome shotgun (WGS) entry which is preliminary data.</text>
</comment>
<proteinExistence type="predicted"/>
<keyword evidence="3" id="KW-1185">Reference proteome</keyword>
<dbReference type="Pfam" id="PF05050">
    <property type="entry name" value="Methyltransf_21"/>
    <property type="match status" value="1"/>
</dbReference>
<dbReference type="EMBL" id="JBHSHJ010000001">
    <property type="protein sequence ID" value="MFC4787449.1"/>
    <property type="molecule type" value="Genomic_DNA"/>
</dbReference>
<dbReference type="NCBIfam" id="TIGR01444">
    <property type="entry name" value="fkbM_fam"/>
    <property type="match status" value="1"/>
</dbReference>
<dbReference type="RefSeq" id="WP_382428915.1">
    <property type="nucleotide sequence ID" value="NZ_JBHSHJ010000001.1"/>
</dbReference>
<dbReference type="SUPFAM" id="SSF53335">
    <property type="entry name" value="S-adenosyl-L-methionine-dependent methyltransferases"/>
    <property type="match status" value="1"/>
</dbReference>
<dbReference type="PANTHER" id="PTHR34203:SF13">
    <property type="entry name" value="EXPRESSED PROTEIN"/>
    <property type="match status" value="1"/>
</dbReference>
<evidence type="ECO:0000259" key="1">
    <source>
        <dbReference type="Pfam" id="PF05050"/>
    </source>
</evidence>
<name>A0ABV9Q9A6_9BURK</name>
<keyword evidence="2" id="KW-0808">Transferase</keyword>
<dbReference type="Proteomes" id="UP001596001">
    <property type="component" value="Unassembled WGS sequence"/>
</dbReference>
<accession>A0ABV9Q9A6</accession>
<evidence type="ECO:0000313" key="2">
    <source>
        <dbReference type="EMBL" id="MFC4787449.1"/>
    </source>
</evidence>
<dbReference type="InterPro" id="IPR052514">
    <property type="entry name" value="SAM-dependent_MTase"/>
</dbReference>
<dbReference type="InterPro" id="IPR006342">
    <property type="entry name" value="FkbM_mtfrase"/>
</dbReference>
<feature type="domain" description="Methyltransferase FkbM" evidence="1">
    <location>
        <begin position="107"/>
        <end position="270"/>
    </location>
</feature>
<dbReference type="InterPro" id="IPR029063">
    <property type="entry name" value="SAM-dependent_MTases_sf"/>
</dbReference>
<keyword evidence="2" id="KW-0489">Methyltransferase</keyword>
<reference evidence="3" key="1">
    <citation type="journal article" date="2019" name="Int. J. Syst. Evol. Microbiol.">
        <title>The Global Catalogue of Microorganisms (GCM) 10K type strain sequencing project: providing services to taxonomists for standard genome sequencing and annotation.</title>
        <authorList>
            <consortium name="The Broad Institute Genomics Platform"/>
            <consortium name="The Broad Institute Genome Sequencing Center for Infectious Disease"/>
            <person name="Wu L."/>
            <person name="Ma J."/>
        </authorList>
    </citation>
    <scope>NUCLEOTIDE SEQUENCE [LARGE SCALE GENOMIC DNA]</scope>
    <source>
        <strain evidence="3">CCUG 49452</strain>
    </source>
</reference>
<dbReference type="EC" id="2.1.1.-" evidence="2"/>
<dbReference type="PANTHER" id="PTHR34203">
    <property type="entry name" value="METHYLTRANSFERASE, FKBM FAMILY PROTEIN"/>
    <property type="match status" value="1"/>
</dbReference>
<sequence length="315" mass="35134">MMNPTLAVLKQQFQTGALSKPDFIHAALQRHKTLFEYVDITRSTDVKEIVIAADGVSFVLGEERIRLYCPDNEARVAPIEVMNFNHYEPVETQVMDLLAANARTILDVGANIGLYAIRFAKRLAQAHIYAFEPMPTSYAFLQRNVAANQVGSQISCFNYGLSDSSGTVNFYISPAASTNASLLNVADAQDAQQVVGLTLTLDQWTANQKVAPDFIKCDVEGAELLVFRGGCSTLTQYQPMVFAELLRKWSKPFGYHPNDMLSFFADLDYQCFAVGDTGIHRITEVTDHTRETNYAFLHSHKHADIIQNLMTLCCD</sequence>
<dbReference type="Gene3D" id="3.40.50.150">
    <property type="entry name" value="Vaccinia Virus protein VP39"/>
    <property type="match status" value="1"/>
</dbReference>